<proteinExistence type="predicted"/>
<dbReference type="AlphaFoldDB" id="A0ABD2TXX8"/>
<name>A0ABD2TXX8_9SOLN</name>
<sequence>MSVHGVEITLSEEVLGIILDIPCKVNRSVKGCKASIDYVQRATKFGDLKCTWVPKRFIKGEHQLYFEFVKMVLLPRTEKRIVASLTNLFVMEQLDTYEAINLSGIMLEHMHRIMTVKNGKHGITYKYL</sequence>
<dbReference type="Proteomes" id="UP001627284">
    <property type="component" value="Unassembled WGS sequence"/>
</dbReference>
<dbReference type="EMBL" id="JBJKTR010000008">
    <property type="protein sequence ID" value="KAL3360976.1"/>
    <property type="molecule type" value="Genomic_DNA"/>
</dbReference>
<evidence type="ECO:0000313" key="2">
    <source>
        <dbReference type="Proteomes" id="UP001627284"/>
    </source>
</evidence>
<gene>
    <name evidence="1" type="ORF">AABB24_014079</name>
</gene>
<comment type="caution">
    <text evidence="1">The sequence shown here is derived from an EMBL/GenBank/DDBJ whole genome shotgun (WGS) entry which is preliminary data.</text>
</comment>
<accession>A0ABD2TXX8</accession>
<reference evidence="1 2" key="1">
    <citation type="submission" date="2024-05" db="EMBL/GenBank/DDBJ databases">
        <title>De novo assembly of an allotetraploid wild potato.</title>
        <authorList>
            <person name="Hosaka A.J."/>
        </authorList>
    </citation>
    <scope>NUCLEOTIDE SEQUENCE [LARGE SCALE GENOMIC DNA]</scope>
    <source>
        <tissue evidence="1">Young leaves</tissue>
    </source>
</reference>
<evidence type="ECO:0000313" key="1">
    <source>
        <dbReference type="EMBL" id="KAL3360976.1"/>
    </source>
</evidence>
<keyword evidence="2" id="KW-1185">Reference proteome</keyword>
<protein>
    <submittedName>
        <fullName evidence="1">Uncharacterized protein</fullName>
    </submittedName>
</protein>
<organism evidence="1 2">
    <name type="scientific">Solanum stoloniferum</name>
    <dbReference type="NCBI Taxonomy" id="62892"/>
    <lineage>
        <taxon>Eukaryota</taxon>
        <taxon>Viridiplantae</taxon>
        <taxon>Streptophyta</taxon>
        <taxon>Embryophyta</taxon>
        <taxon>Tracheophyta</taxon>
        <taxon>Spermatophyta</taxon>
        <taxon>Magnoliopsida</taxon>
        <taxon>eudicotyledons</taxon>
        <taxon>Gunneridae</taxon>
        <taxon>Pentapetalae</taxon>
        <taxon>asterids</taxon>
        <taxon>lamiids</taxon>
        <taxon>Solanales</taxon>
        <taxon>Solanaceae</taxon>
        <taxon>Solanoideae</taxon>
        <taxon>Solaneae</taxon>
        <taxon>Solanum</taxon>
    </lineage>
</organism>